<dbReference type="RefSeq" id="WP_262595444.1">
    <property type="nucleotide sequence ID" value="NZ_CP103300.1"/>
</dbReference>
<dbReference type="Proteomes" id="UP001163255">
    <property type="component" value="Chromosome"/>
</dbReference>
<sequence>MAINYLNAVTADTSLTGVSKSIMVALANRADADGTCFPSIRTIASDTGFHPRTVTNHIQKLKAGNRISVENRTYPGSGFKRSNMYTLLIDTITQKAEEVIDQAADAVTEAVDQMKKVAMPAVDMVKKKFKARNAKKATAKVAENVALVTIRTAIAEFQPLMAEYNNTTEEAEAAIEVLTNYIGYWEEQGNPVKPVDEWVNRFRSHLKKQVPIVLSGGRNKQNRKPRTTVERLTDCNPNQVDWMAGVSMDDNLEQGFIDAPEDKAMIGERF</sequence>
<dbReference type="Gene3D" id="1.10.10.10">
    <property type="entry name" value="Winged helix-like DNA-binding domain superfamily/Winged helix DNA-binding domain"/>
    <property type="match status" value="1"/>
</dbReference>
<dbReference type="InterPro" id="IPR036388">
    <property type="entry name" value="WH-like_DNA-bd_sf"/>
</dbReference>
<evidence type="ECO:0000313" key="2">
    <source>
        <dbReference type="Proteomes" id="UP001163255"/>
    </source>
</evidence>
<dbReference type="Pfam" id="PF13730">
    <property type="entry name" value="HTH_36"/>
    <property type="match status" value="1"/>
</dbReference>
<dbReference type="EMBL" id="CP103300">
    <property type="protein sequence ID" value="UYM14044.1"/>
    <property type="molecule type" value="Genomic_DNA"/>
</dbReference>
<protein>
    <submittedName>
        <fullName evidence="1">Helix-turn-helix domain-containing protein</fullName>
    </submittedName>
</protein>
<evidence type="ECO:0000313" key="1">
    <source>
        <dbReference type="EMBL" id="UYM14044.1"/>
    </source>
</evidence>
<reference evidence="1" key="1">
    <citation type="submission" date="2022-10" db="EMBL/GenBank/DDBJ databases">
        <title>Completed Genome Sequence of two octocoral isolated bacterium, Endozoicomonas euniceicola EF212T and Endozoicomonas gorgoniicola PS125T.</title>
        <authorList>
            <person name="Chiou Y.-J."/>
            <person name="Chen Y.-H."/>
        </authorList>
    </citation>
    <scope>NUCLEOTIDE SEQUENCE</scope>
    <source>
        <strain evidence="1">EF212</strain>
    </source>
</reference>
<accession>A0ABY6GPW9</accession>
<organism evidence="1 2">
    <name type="scientific">Endozoicomonas euniceicola</name>
    <dbReference type="NCBI Taxonomy" id="1234143"/>
    <lineage>
        <taxon>Bacteria</taxon>
        <taxon>Pseudomonadati</taxon>
        <taxon>Pseudomonadota</taxon>
        <taxon>Gammaproteobacteria</taxon>
        <taxon>Oceanospirillales</taxon>
        <taxon>Endozoicomonadaceae</taxon>
        <taxon>Endozoicomonas</taxon>
    </lineage>
</organism>
<proteinExistence type="predicted"/>
<gene>
    <name evidence="1" type="ORF">NX720_14105</name>
</gene>
<keyword evidence="2" id="KW-1185">Reference proteome</keyword>
<name>A0ABY6GPW9_9GAMM</name>